<proteinExistence type="inferred from homology"/>
<organism evidence="8 9">
    <name type="scientific">Pseudokineococcus lusitanus</name>
    <dbReference type="NCBI Taxonomy" id="763993"/>
    <lineage>
        <taxon>Bacteria</taxon>
        <taxon>Bacillati</taxon>
        <taxon>Actinomycetota</taxon>
        <taxon>Actinomycetes</taxon>
        <taxon>Kineosporiales</taxon>
        <taxon>Kineosporiaceae</taxon>
        <taxon>Pseudokineococcus</taxon>
    </lineage>
</organism>
<evidence type="ECO:0000256" key="5">
    <source>
        <dbReference type="ARBA" id="ARBA00023163"/>
    </source>
</evidence>
<keyword evidence="9" id="KW-1185">Reference proteome</keyword>
<keyword evidence="4" id="KW-0238">DNA-binding</keyword>
<dbReference type="InterPro" id="IPR014284">
    <property type="entry name" value="RNA_pol_sigma-70_dom"/>
</dbReference>
<dbReference type="InterPro" id="IPR013249">
    <property type="entry name" value="RNA_pol_sigma70_r4_t2"/>
</dbReference>
<dbReference type="Pfam" id="PF08281">
    <property type="entry name" value="Sigma70_r4_2"/>
    <property type="match status" value="1"/>
</dbReference>
<evidence type="ECO:0000256" key="4">
    <source>
        <dbReference type="ARBA" id="ARBA00023125"/>
    </source>
</evidence>
<dbReference type="Gene3D" id="1.10.1740.10">
    <property type="match status" value="1"/>
</dbReference>
<accession>A0A3N1G8G5</accession>
<dbReference type="InParanoid" id="A0A3N1G8G5"/>
<keyword evidence="3" id="KW-0731">Sigma factor</keyword>
<dbReference type="AlphaFoldDB" id="A0A3N1G8G5"/>
<dbReference type="NCBIfam" id="TIGR02937">
    <property type="entry name" value="sigma70-ECF"/>
    <property type="match status" value="1"/>
</dbReference>
<dbReference type="OrthoDB" id="7376212at2"/>
<dbReference type="GO" id="GO:0003677">
    <property type="term" value="F:DNA binding"/>
    <property type="evidence" value="ECO:0007669"/>
    <property type="project" value="UniProtKB-KW"/>
</dbReference>
<dbReference type="Pfam" id="PF04542">
    <property type="entry name" value="Sigma70_r2"/>
    <property type="match status" value="1"/>
</dbReference>
<dbReference type="InterPro" id="IPR039425">
    <property type="entry name" value="RNA_pol_sigma-70-like"/>
</dbReference>
<name>A0A3N1G8G5_9ACTN</name>
<evidence type="ECO:0000259" key="7">
    <source>
        <dbReference type="Pfam" id="PF08281"/>
    </source>
</evidence>
<keyword evidence="5" id="KW-0804">Transcription</keyword>
<dbReference type="SUPFAM" id="SSF88659">
    <property type="entry name" value="Sigma3 and sigma4 domains of RNA polymerase sigma factors"/>
    <property type="match status" value="1"/>
</dbReference>
<dbReference type="EMBL" id="RJKN01000013">
    <property type="protein sequence ID" value="ROP26539.1"/>
    <property type="molecule type" value="Genomic_DNA"/>
</dbReference>
<keyword evidence="2" id="KW-0805">Transcription regulation</keyword>
<dbReference type="Gene3D" id="1.10.10.10">
    <property type="entry name" value="Winged helix-like DNA-binding domain superfamily/Winged helix DNA-binding domain"/>
    <property type="match status" value="1"/>
</dbReference>
<comment type="similarity">
    <text evidence="1">Belongs to the sigma-70 factor family. ECF subfamily.</text>
</comment>
<evidence type="ECO:0000313" key="8">
    <source>
        <dbReference type="EMBL" id="ROP26539.1"/>
    </source>
</evidence>
<dbReference type="RefSeq" id="WP_158674346.1">
    <property type="nucleotide sequence ID" value="NZ_RJKN01000013.1"/>
</dbReference>
<dbReference type="InterPro" id="IPR013324">
    <property type="entry name" value="RNA_pol_sigma_r3/r4-like"/>
</dbReference>
<evidence type="ECO:0000256" key="1">
    <source>
        <dbReference type="ARBA" id="ARBA00010641"/>
    </source>
</evidence>
<comment type="caution">
    <text evidence="8">The sequence shown here is derived from an EMBL/GenBank/DDBJ whole genome shotgun (WGS) entry which is preliminary data.</text>
</comment>
<dbReference type="InterPro" id="IPR007627">
    <property type="entry name" value="RNA_pol_sigma70_r2"/>
</dbReference>
<dbReference type="PANTHER" id="PTHR43133">
    <property type="entry name" value="RNA POLYMERASE ECF-TYPE SIGMA FACTO"/>
    <property type="match status" value="1"/>
</dbReference>
<dbReference type="SUPFAM" id="SSF88946">
    <property type="entry name" value="Sigma2 domain of RNA polymerase sigma factors"/>
    <property type="match status" value="1"/>
</dbReference>
<protein>
    <submittedName>
        <fullName evidence="8">RNA polymerase sigma-70 factor (ECF subfamily)</fullName>
    </submittedName>
</protein>
<evidence type="ECO:0000259" key="6">
    <source>
        <dbReference type="Pfam" id="PF04542"/>
    </source>
</evidence>
<dbReference type="PANTHER" id="PTHR43133:SF8">
    <property type="entry name" value="RNA POLYMERASE SIGMA FACTOR HI_1459-RELATED"/>
    <property type="match status" value="1"/>
</dbReference>
<dbReference type="InterPro" id="IPR013325">
    <property type="entry name" value="RNA_pol_sigma_r2"/>
</dbReference>
<sequence length="189" mass="20617">MPGSVRGASAAGLADADDTALVARAQEGYTAAFEELVRRHQARAFTLAFRLLADRGDAQDAVQEAFVKAWTKLPGFDGRAAFSTWLHRVVVNQCMSTLRRRRPVPVPDDVERPAPVRTEQVVEERARGRALRRGVAGLPDDLRAALVLTTVLEQGYDEAGLLLGVPASTVRGRVARARRTLTAEMEGWS</sequence>
<dbReference type="GO" id="GO:0016987">
    <property type="term" value="F:sigma factor activity"/>
    <property type="evidence" value="ECO:0007669"/>
    <property type="project" value="UniProtKB-KW"/>
</dbReference>
<feature type="domain" description="RNA polymerase sigma factor 70 region 4 type 2" evidence="7">
    <location>
        <begin position="130"/>
        <end position="181"/>
    </location>
</feature>
<gene>
    <name evidence="8" type="ORF">EDC03_3389</name>
</gene>
<reference evidence="8 9" key="1">
    <citation type="journal article" date="2015" name="Stand. Genomic Sci.">
        <title>Genomic Encyclopedia of Bacterial and Archaeal Type Strains, Phase III: the genomes of soil and plant-associated and newly described type strains.</title>
        <authorList>
            <person name="Whitman W.B."/>
            <person name="Woyke T."/>
            <person name="Klenk H.P."/>
            <person name="Zhou Y."/>
            <person name="Lilburn T.G."/>
            <person name="Beck B.J."/>
            <person name="De Vos P."/>
            <person name="Vandamme P."/>
            <person name="Eisen J.A."/>
            <person name="Garrity G."/>
            <person name="Hugenholtz P."/>
            <person name="Kyrpides N.C."/>
        </authorList>
    </citation>
    <scope>NUCLEOTIDE SEQUENCE [LARGE SCALE GENOMIC DNA]</scope>
    <source>
        <strain evidence="8 9">CECT 7306</strain>
    </source>
</reference>
<dbReference type="GO" id="GO:0006352">
    <property type="term" value="P:DNA-templated transcription initiation"/>
    <property type="evidence" value="ECO:0007669"/>
    <property type="project" value="InterPro"/>
</dbReference>
<evidence type="ECO:0000313" key="9">
    <source>
        <dbReference type="Proteomes" id="UP000276232"/>
    </source>
</evidence>
<evidence type="ECO:0000256" key="3">
    <source>
        <dbReference type="ARBA" id="ARBA00023082"/>
    </source>
</evidence>
<evidence type="ECO:0000256" key="2">
    <source>
        <dbReference type="ARBA" id="ARBA00023015"/>
    </source>
</evidence>
<dbReference type="InterPro" id="IPR036388">
    <property type="entry name" value="WH-like_DNA-bd_sf"/>
</dbReference>
<feature type="domain" description="RNA polymerase sigma-70 region 2" evidence="6">
    <location>
        <begin position="36"/>
        <end position="102"/>
    </location>
</feature>
<dbReference type="Proteomes" id="UP000276232">
    <property type="component" value="Unassembled WGS sequence"/>
</dbReference>